<gene>
    <name evidence="1" type="ORF">METZ01_LOCUS185213</name>
</gene>
<proteinExistence type="predicted"/>
<sequence length="73" mass="8732">MQSYKKIDPELVLQSRVTDTVCKFVNLRFVNLRIAKTCYIRKEIKKYHCGHKTMSVFLRYNLVDEDDLRVMSC</sequence>
<name>A0A382D2P2_9ZZZZ</name>
<evidence type="ECO:0000313" key="1">
    <source>
        <dbReference type="EMBL" id="SVB32359.1"/>
    </source>
</evidence>
<organism evidence="1">
    <name type="scientific">marine metagenome</name>
    <dbReference type="NCBI Taxonomy" id="408172"/>
    <lineage>
        <taxon>unclassified sequences</taxon>
        <taxon>metagenomes</taxon>
        <taxon>ecological metagenomes</taxon>
    </lineage>
</organism>
<reference evidence="1" key="1">
    <citation type="submission" date="2018-05" db="EMBL/GenBank/DDBJ databases">
        <authorList>
            <person name="Lanie J.A."/>
            <person name="Ng W.-L."/>
            <person name="Kazmierczak K.M."/>
            <person name="Andrzejewski T.M."/>
            <person name="Davidsen T.M."/>
            <person name="Wayne K.J."/>
            <person name="Tettelin H."/>
            <person name="Glass J.I."/>
            <person name="Rusch D."/>
            <person name="Podicherti R."/>
            <person name="Tsui H.-C.T."/>
            <person name="Winkler M.E."/>
        </authorList>
    </citation>
    <scope>NUCLEOTIDE SEQUENCE</scope>
</reference>
<dbReference type="AlphaFoldDB" id="A0A382D2P2"/>
<protein>
    <submittedName>
        <fullName evidence="1">Uncharacterized protein</fullName>
    </submittedName>
</protein>
<dbReference type="EMBL" id="UINC01037209">
    <property type="protein sequence ID" value="SVB32359.1"/>
    <property type="molecule type" value="Genomic_DNA"/>
</dbReference>
<accession>A0A382D2P2</accession>